<evidence type="ECO:0000313" key="2">
    <source>
        <dbReference type="EMBL" id="KAA8500040.1"/>
    </source>
</evidence>
<accession>A0A5J4ZA87</accession>
<feature type="compositionally biased region" description="Basic and acidic residues" evidence="1">
    <location>
        <begin position="22"/>
        <end position="48"/>
    </location>
</feature>
<gene>
    <name evidence="2" type="ORF">FVE85_7625</name>
</gene>
<dbReference type="AlphaFoldDB" id="A0A5J4ZA87"/>
<keyword evidence="3" id="KW-1185">Reference proteome</keyword>
<reference evidence="3" key="1">
    <citation type="journal article" date="2019" name="Nat. Commun.">
        <title>Expansion of phycobilisome linker gene families in mesophilic red algae.</title>
        <authorList>
            <person name="Lee J."/>
            <person name="Kim D."/>
            <person name="Bhattacharya D."/>
            <person name="Yoon H.S."/>
        </authorList>
    </citation>
    <scope>NUCLEOTIDE SEQUENCE [LARGE SCALE GENOMIC DNA]</scope>
    <source>
        <strain evidence="3">CCMP 1328</strain>
    </source>
</reference>
<dbReference type="EMBL" id="VRMN01000001">
    <property type="protein sequence ID" value="KAA8500040.1"/>
    <property type="molecule type" value="Genomic_DNA"/>
</dbReference>
<comment type="caution">
    <text evidence="2">The sequence shown here is derived from an EMBL/GenBank/DDBJ whole genome shotgun (WGS) entry which is preliminary data.</text>
</comment>
<sequence>MKKLQRSLSRENGIGARSMSTKGERLSRKSSREHGLRRTGSRVERGENGEVLFAGEDDEAVAGKARAALHDEDRTLGRSFSKGVKRVVEFLNNGPKKDVNDPLAYQGSETLQKQMLRSSEMEEQDKLLQEMAGVKIKAPELPSVAEAKVQREELVKELTRVRDSRIDESMAFEKFPFDMNKLFKRMHGLTHFNFVSEPHNGFRLYLELLCRSIEAWVAELPSTDFPVPETDRKWNLITALWRRTAPALERFFEVEEGPLYTELESQQTMTPTLREASKRAITSQYLVVDSIFESIAHLRVGDKKGMIDVFQRIGWHVSKYVALVLLYFDKKEDTLPNAVKVFLADTHKRQEMSKKIGAKIASLESDADSLAVIYSAELNTKQRAEFRKIAFAGQKFLTSSSLDEIEARTVTPLCYEFKIDSFLMKLVYFDLQSSCMRREPRTLQQTRTLVLCGVCPCARRARSRLHLRVSEHAGLLQGALRGGEVFADLRGVVSYFLDLALEIPDGRALLLVCLAIAPPSRASAGRRLLLCRARVSARHRVRRRSLPRSRALSVATSRPSSRAFHHESGPIYYEFERVNEKPKMSWLQDAQDQKAWELGARGKKEAARMDER</sequence>
<name>A0A5J4ZA87_PORPP</name>
<dbReference type="Proteomes" id="UP000324585">
    <property type="component" value="Unassembled WGS sequence"/>
</dbReference>
<evidence type="ECO:0000256" key="1">
    <source>
        <dbReference type="SAM" id="MobiDB-lite"/>
    </source>
</evidence>
<evidence type="ECO:0000313" key="3">
    <source>
        <dbReference type="Proteomes" id="UP000324585"/>
    </source>
</evidence>
<organism evidence="2 3">
    <name type="scientific">Porphyridium purpureum</name>
    <name type="common">Red alga</name>
    <name type="synonym">Porphyridium cruentum</name>
    <dbReference type="NCBI Taxonomy" id="35688"/>
    <lineage>
        <taxon>Eukaryota</taxon>
        <taxon>Rhodophyta</taxon>
        <taxon>Bangiophyceae</taxon>
        <taxon>Porphyridiales</taxon>
        <taxon>Porphyridiaceae</taxon>
        <taxon>Porphyridium</taxon>
    </lineage>
</organism>
<proteinExistence type="predicted"/>
<feature type="region of interest" description="Disordered" evidence="1">
    <location>
        <begin position="1"/>
        <end position="50"/>
    </location>
</feature>
<protein>
    <submittedName>
        <fullName evidence="2">Uncharacterized protein</fullName>
    </submittedName>
</protein>